<proteinExistence type="predicted"/>
<accession>A0AAD7F2Q9</accession>
<protein>
    <submittedName>
        <fullName evidence="1">Uncharacterized protein</fullName>
    </submittedName>
</protein>
<organism evidence="1 2">
    <name type="scientific">Mycena albidolilacea</name>
    <dbReference type="NCBI Taxonomy" id="1033008"/>
    <lineage>
        <taxon>Eukaryota</taxon>
        <taxon>Fungi</taxon>
        <taxon>Dikarya</taxon>
        <taxon>Basidiomycota</taxon>
        <taxon>Agaricomycotina</taxon>
        <taxon>Agaricomycetes</taxon>
        <taxon>Agaricomycetidae</taxon>
        <taxon>Agaricales</taxon>
        <taxon>Marasmiineae</taxon>
        <taxon>Mycenaceae</taxon>
        <taxon>Mycena</taxon>
    </lineage>
</organism>
<evidence type="ECO:0000313" key="2">
    <source>
        <dbReference type="Proteomes" id="UP001218218"/>
    </source>
</evidence>
<dbReference type="Proteomes" id="UP001218218">
    <property type="component" value="Unassembled WGS sequence"/>
</dbReference>
<sequence>MTINYFPTFDGFGSVLHFNNTAFITAFTQGFKFVSFAAHLDPNAKLRPTIGPVWSRCSTGRRAVPHIAPSNTSSALLGAAGAMRLSFNFAGSLRFDAVRGRINHLKDTCVPKSIPARASFSRLRLGRLDPNYPT</sequence>
<comment type="caution">
    <text evidence="1">The sequence shown here is derived from an EMBL/GenBank/DDBJ whole genome shotgun (WGS) entry which is preliminary data.</text>
</comment>
<reference evidence="1" key="1">
    <citation type="submission" date="2023-03" db="EMBL/GenBank/DDBJ databases">
        <title>Massive genome expansion in bonnet fungi (Mycena s.s.) driven by repeated elements and novel gene families across ecological guilds.</title>
        <authorList>
            <consortium name="Lawrence Berkeley National Laboratory"/>
            <person name="Harder C.B."/>
            <person name="Miyauchi S."/>
            <person name="Viragh M."/>
            <person name="Kuo A."/>
            <person name="Thoen E."/>
            <person name="Andreopoulos B."/>
            <person name="Lu D."/>
            <person name="Skrede I."/>
            <person name="Drula E."/>
            <person name="Henrissat B."/>
            <person name="Morin E."/>
            <person name="Kohler A."/>
            <person name="Barry K."/>
            <person name="LaButti K."/>
            <person name="Morin E."/>
            <person name="Salamov A."/>
            <person name="Lipzen A."/>
            <person name="Mereny Z."/>
            <person name="Hegedus B."/>
            <person name="Baldrian P."/>
            <person name="Stursova M."/>
            <person name="Weitz H."/>
            <person name="Taylor A."/>
            <person name="Grigoriev I.V."/>
            <person name="Nagy L.G."/>
            <person name="Martin F."/>
            <person name="Kauserud H."/>
        </authorList>
    </citation>
    <scope>NUCLEOTIDE SEQUENCE</scope>
    <source>
        <strain evidence="1">CBHHK002</strain>
    </source>
</reference>
<name>A0AAD7F2Q9_9AGAR</name>
<dbReference type="AlphaFoldDB" id="A0AAD7F2Q9"/>
<evidence type="ECO:0000313" key="1">
    <source>
        <dbReference type="EMBL" id="KAJ7366632.1"/>
    </source>
</evidence>
<gene>
    <name evidence="1" type="ORF">DFH08DRAFT_948654</name>
</gene>
<keyword evidence="2" id="KW-1185">Reference proteome</keyword>
<dbReference type="EMBL" id="JARIHO010000002">
    <property type="protein sequence ID" value="KAJ7366632.1"/>
    <property type="molecule type" value="Genomic_DNA"/>
</dbReference>